<dbReference type="PANTHER" id="PTHR19384">
    <property type="entry name" value="NITRIC OXIDE SYNTHASE-RELATED"/>
    <property type="match status" value="1"/>
</dbReference>
<dbReference type="InterPro" id="IPR001433">
    <property type="entry name" value="OxRdtase_FAD/NAD-bd"/>
</dbReference>
<evidence type="ECO:0000256" key="5">
    <source>
        <dbReference type="SAM" id="Phobius"/>
    </source>
</evidence>
<feature type="transmembrane region" description="Helical" evidence="5">
    <location>
        <begin position="123"/>
        <end position="144"/>
    </location>
</feature>
<dbReference type="Gene3D" id="2.40.30.10">
    <property type="entry name" value="Translation factors"/>
    <property type="match status" value="1"/>
</dbReference>
<organism evidence="8">
    <name type="scientific">Burkholderia pseudomallei 1710a</name>
    <dbReference type="NCBI Taxonomy" id="320371"/>
    <lineage>
        <taxon>Bacteria</taxon>
        <taxon>Pseudomonadati</taxon>
        <taxon>Pseudomonadota</taxon>
        <taxon>Betaproteobacteria</taxon>
        <taxon>Burkholderiales</taxon>
        <taxon>Burkholderiaceae</taxon>
        <taxon>Burkholderia</taxon>
        <taxon>pseudomallei group</taxon>
    </lineage>
</organism>
<dbReference type="InterPro" id="IPR017938">
    <property type="entry name" value="Riboflavin_synthase-like_b-brl"/>
</dbReference>
<dbReference type="GO" id="GO:0003958">
    <property type="term" value="F:NADPH-hemoprotein reductase activity"/>
    <property type="evidence" value="ECO:0007669"/>
    <property type="project" value="UniProtKB-EC"/>
</dbReference>
<accession>A0A0E1W7P3</accession>
<dbReference type="RefSeq" id="WP_004528761.1">
    <property type="nucleotide sequence ID" value="NZ_CM000833.1"/>
</dbReference>
<gene>
    <name evidence="8" type="ORF">BURPS1710A_A1232</name>
</gene>
<dbReference type="Gene3D" id="3.40.50.80">
    <property type="entry name" value="Nucleotide-binding domain of ferredoxin-NADP reductase (FNR) module"/>
    <property type="match status" value="1"/>
</dbReference>
<dbReference type="GO" id="GO:0005829">
    <property type="term" value="C:cytosol"/>
    <property type="evidence" value="ECO:0007669"/>
    <property type="project" value="TreeGrafter"/>
</dbReference>
<evidence type="ECO:0000256" key="2">
    <source>
        <dbReference type="ARBA" id="ARBA00022643"/>
    </source>
</evidence>
<evidence type="ECO:0000259" key="7">
    <source>
        <dbReference type="PROSITE" id="PS51384"/>
    </source>
</evidence>
<dbReference type="InterPro" id="IPR008254">
    <property type="entry name" value="Flavodoxin/NO_synth"/>
</dbReference>
<dbReference type="GO" id="GO:0050660">
    <property type="term" value="F:flavin adenine dinucleotide binding"/>
    <property type="evidence" value="ECO:0007669"/>
    <property type="project" value="TreeGrafter"/>
</dbReference>
<keyword evidence="1" id="KW-0285">Flavoprotein</keyword>
<dbReference type="GO" id="GO:0010181">
    <property type="term" value="F:FMN binding"/>
    <property type="evidence" value="ECO:0007669"/>
    <property type="project" value="InterPro"/>
</dbReference>
<evidence type="ECO:0000259" key="6">
    <source>
        <dbReference type="PROSITE" id="PS50902"/>
    </source>
</evidence>
<keyword evidence="2" id="KW-0288">FMN</keyword>
<dbReference type="SUPFAM" id="SSF52218">
    <property type="entry name" value="Flavoproteins"/>
    <property type="match status" value="1"/>
</dbReference>
<dbReference type="EMBL" id="CM000833">
    <property type="protein sequence ID" value="EET05602.1"/>
    <property type="molecule type" value="Genomic_DNA"/>
</dbReference>
<dbReference type="InterPro" id="IPR017927">
    <property type="entry name" value="FAD-bd_FR_type"/>
</dbReference>
<feature type="transmembrane region" description="Helical" evidence="5">
    <location>
        <begin position="294"/>
        <end position="320"/>
    </location>
</feature>
<dbReference type="InterPro" id="IPR001709">
    <property type="entry name" value="Flavoprot_Pyr_Nucl_cyt_Rdtase"/>
</dbReference>
<reference evidence="8" key="1">
    <citation type="submission" date="2009-05" db="EMBL/GenBank/DDBJ databases">
        <authorList>
            <person name="Harkins D.M."/>
            <person name="DeShazer D."/>
            <person name="Woods D.E."/>
            <person name="Brinkac L.M."/>
            <person name="Brown K.A."/>
            <person name="Hung G.C."/>
            <person name="Tuanyok A."/>
            <person name="Zhang B."/>
            <person name="Nierman W.C."/>
        </authorList>
    </citation>
    <scope>NUCLEOTIDE SEQUENCE [LARGE SCALE GENOMIC DNA]</scope>
    <source>
        <strain evidence="8">1710a</strain>
    </source>
</reference>
<dbReference type="SUPFAM" id="SSF52343">
    <property type="entry name" value="Ferredoxin reductase-like, C-terminal NADP-linked domain"/>
    <property type="match status" value="1"/>
</dbReference>
<dbReference type="PRINTS" id="PR00371">
    <property type="entry name" value="FPNCR"/>
</dbReference>
<feature type="transmembrane region" description="Helical" evidence="5">
    <location>
        <begin position="172"/>
        <end position="195"/>
    </location>
</feature>
<keyword evidence="5" id="KW-0472">Membrane</keyword>
<dbReference type="InterPro" id="IPR029039">
    <property type="entry name" value="Flavoprotein-like_sf"/>
</dbReference>
<dbReference type="Pfam" id="PF03929">
    <property type="entry name" value="PepSY_TM"/>
    <property type="match status" value="1"/>
</dbReference>
<dbReference type="SUPFAM" id="SSF63380">
    <property type="entry name" value="Riboflavin synthase domain-like"/>
    <property type="match status" value="1"/>
</dbReference>
<dbReference type="InterPro" id="IPR039261">
    <property type="entry name" value="FNR_nucleotide-bd"/>
</dbReference>
<dbReference type="GeneID" id="93063639"/>
<keyword evidence="5" id="KW-0812">Transmembrane</keyword>
<dbReference type="Pfam" id="PF00970">
    <property type="entry name" value="FAD_binding_6"/>
    <property type="match status" value="1"/>
</dbReference>
<dbReference type="EC" id="1.6.2.4" evidence="3"/>
<dbReference type="AlphaFoldDB" id="A0A0E1W7P3"/>
<dbReference type="Pfam" id="PF00175">
    <property type="entry name" value="NAD_binding_1"/>
    <property type="match status" value="1"/>
</dbReference>
<dbReference type="InterPro" id="IPR008333">
    <property type="entry name" value="Cbr1-like_FAD-bd_dom"/>
</dbReference>
<protein>
    <recommendedName>
        <fullName evidence="3">NADPH--hemoprotein reductase</fullName>
        <ecNumber evidence="3">1.6.2.4</ecNumber>
    </recommendedName>
</protein>
<keyword evidence="5" id="KW-1133">Transmembrane helix</keyword>
<dbReference type="Gene3D" id="3.40.50.360">
    <property type="match status" value="1"/>
</dbReference>
<sequence length="779" mass="83056">MLRQLHSIPGLIAAALLIVVTLTGAALSIQPALERAAVAGPPRAPLDVATLAGRVSAQVPGVEKLVRRPSGEIVAYYAGTDGPRASIVDPSTGAPLADYRPSPVVRWLTNLHRKFLLGDAGRIATGVTAAAMLFIALSGLALLAHRMGGWRRLAGPIRGDGLQRLHNETARVALAGLVLSALTGLVLSLSTFGVIPERGAASALALDARPGIAAAAKAPIPIAQMAALRATDWSTLRQLSFPAPDEPRGLIELKTTDGAGFVDPATGAALAYQPADGWQRLHALVKMLHTGEGLWWLGLVLGASSLATPLLAVTGVMLWARRRRAQPKRAGDAPARDADTVLLVGSEGNSTWGFASALQAALAQAGRRVHVAPMNDGARGYPAARHVLVLSATYGDGDAPGNAQSFLPKLARLSAGQGASFAVLGFGDRQFPRFCGYARSVHDALVAKGLTPLLDLGTVDRQSEPEFRAWCARLGDALGLALDVRHAPTLPRTMPLTLVERDDYGGDPRAMTSVLRFAPAGRDGRTGRADRAGRDEHDERDGRERRQEREERLEDAGRRAAWWTAFARRRLPSFETGDLLGVVPPGEASPRYYSLASASSDGIVEICVRRHPHGVCSRYLTGLQPGDTIEAFVRPHARLRPHAGAAPVILIGAGTGIGPLIGFIRHNAARRPMHLYFGARNANDGFPYRDELDGLVRDRRLRALTTAFSRAERGAYVQDRLVADARNLRELVAHGAQIMVCGGRAMADGVARAWERILADSGSSVAQLKQQGRYVEDVY</sequence>
<evidence type="ECO:0000256" key="4">
    <source>
        <dbReference type="SAM" id="MobiDB-lite"/>
    </source>
</evidence>
<evidence type="ECO:0000256" key="1">
    <source>
        <dbReference type="ARBA" id="ARBA00022630"/>
    </source>
</evidence>
<dbReference type="PROSITE" id="PS51384">
    <property type="entry name" value="FAD_FR"/>
    <property type="match status" value="1"/>
</dbReference>
<dbReference type="CDD" id="cd06201">
    <property type="entry name" value="SiR_like2"/>
    <property type="match status" value="1"/>
</dbReference>
<feature type="region of interest" description="Disordered" evidence="4">
    <location>
        <begin position="515"/>
        <end position="554"/>
    </location>
</feature>
<dbReference type="Pfam" id="PF00258">
    <property type="entry name" value="Flavodoxin_1"/>
    <property type="match status" value="1"/>
</dbReference>
<feature type="transmembrane region" description="Helical" evidence="5">
    <location>
        <begin position="644"/>
        <end position="664"/>
    </location>
</feature>
<proteinExistence type="predicted"/>
<evidence type="ECO:0000313" key="8">
    <source>
        <dbReference type="EMBL" id="EET05602.1"/>
    </source>
</evidence>
<dbReference type="PROSITE" id="PS50902">
    <property type="entry name" value="FLAVODOXIN_LIKE"/>
    <property type="match status" value="1"/>
</dbReference>
<dbReference type="PANTHER" id="PTHR19384:SF17">
    <property type="entry name" value="NADPH--CYTOCHROME P450 REDUCTASE"/>
    <property type="match status" value="1"/>
</dbReference>
<dbReference type="Proteomes" id="UP000001812">
    <property type="component" value="Chromosome II"/>
</dbReference>
<feature type="domain" description="Flavodoxin-like" evidence="6">
    <location>
        <begin position="340"/>
        <end position="475"/>
    </location>
</feature>
<dbReference type="InterPro" id="IPR005625">
    <property type="entry name" value="PepSY-ass_TM"/>
</dbReference>
<evidence type="ECO:0000256" key="3">
    <source>
        <dbReference type="ARBA" id="ARBA00023797"/>
    </source>
</evidence>
<name>A0A0E1W7P3_BURPE</name>
<feature type="domain" description="FAD-binding FR-type" evidence="7">
    <location>
        <begin position="491"/>
        <end position="642"/>
    </location>
</feature>
<feature type="compositionally biased region" description="Basic and acidic residues" evidence="4">
    <location>
        <begin position="522"/>
        <end position="554"/>
    </location>
</feature>
<dbReference type="HOGENOM" id="CLU_001570_17_4_4"/>